<dbReference type="Pfam" id="PF00583">
    <property type="entry name" value="Acetyltransf_1"/>
    <property type="match status" value="1"/>
</dbReference>
<sequence>MQGLPTKEWRRGEFLLSTDVGLIDLDAVNDAFASDSMPWAVRLPLDTLRTAINSCLCFGLYHCPEAESDSGTGRRMIGLSRVVTDFVTFGYLTDVYILEEFRGKGLGKWMMQCLGQHIDQWPFLRRMMLLTMSAEAAELYKKSVGVIDWSESPSSKLTILEKRGNAAHI</sequence>
<keyword evidence="3" id="KW-1185">Reference proteome</keyword>
<dbReference type="InterPro" id="IPR053144">
    <property type="entry name" value="Acetyltransferase_Butenolide"/>
</dbReference>
<evidence type="ECO:0000313" key="2">
    <source>
        <dbReference type="EMBL" id="SPO04834.1"/>
    </source>
</evidence>
<feature type="domain" description="N-acetyltransferase" evidence="1">
    <location>
        <begin position="76"/>
        <end position="145"/>
    </location>
</feature>
<comment type="caution">
    <text evidence="2">The sequence shown here is derived from an EMBL/GenBank/DDBJ whole genome shotgun (WGS) entry which is preliminary data.</text>
</comment>
<reference evidence="2" key="1">
    <citation type="submission" date="2018-03" db="EMBL/GenBank/DDBJ databases">
        <authorList>
            <person name="Guldener U."/>
        </authorList>
    </citation>
    <scope>NUCLEOTIDE SEQUENCE</scope>
</reference>
<evidence type="ECO:0000259" key="1">
    <source>
        <dbReference type="Pfam" id="PF00583"/>
    </source>
</evidence>
<dbReference type="Gene3D" id="3.40.630.30">
    <property type="match status" value="1"/>
</dbReference>
<dbReference type="PANTHER" id="PTHR43233:SF1">
    <property type="entry name" value="FAMILY N-ACETYLTRANSFERASE, PUTATIVE (AFU_ORTHOLOGUE AFUA_6G03350)-RELATED"/>
    <property type="match status" value="1"/>
</dbReference>
<dbReference type="InterPro" id="IPR000182">
    <property type="entry name" value="GNAT_dom"/>
</dbReference>
<dbReference type="Proteomes" id="UP001187682">
    <property type="component" value="Unassembled WGS sequence"/>
</dbReference>
<protein>
    <submittedName>
        <fullName evidence="2">Related to GNAT family N-acetyltransferase</fullName>
    </submittedName>
</protein>
<dbReference type="PANTHER" id="PTHR43233">
    <property type="entry name" value="FAMILY N-ACETYLTRANSFERASE, PUTATIVE (AFU_ORTHOLOGUE AFUA_6G03350)-RELATED"/>
    <property type="match status" value="1"/>
</dbReference>
<dbReference type="GO" id="GO:0016747">
    <property type="term" value="F:acyltransferase activity, transferring groups other than amino-acyl groups"/>
    <property type="evidence" value="ECO:0007669"/>
    <property type="project" value="InterPro"/>
</dbReference>
<name>A0AAE8N3G8_9PEZI</name>
<evidence type="ECO:0000313" key="3">
    <source>
        <dbReference type="Proteomes" id="UP001187682"/>
    </source>
</evidence>
<organism evidence="2 3">
    <name type="scientific">Cephalotrichum gorgonifer</name>
    <dbReference type="NCBI Taxonomy" id="2041049"/>
    <lineage>
        <taxon>Eukaryota</taxon>
        <taxon>Fungi</taxon>
        <taxon>Dikarya</taxon>
        <taxon>Ascomycota</taxon>
        <taxon>Pezizomycotina</taxon>
        <taxon>Sordariomycetes</taxon>
        <taxon>Hypocreomycetidae</taxon>
        <taxon>Microascales</taxon>
        <taxon>Microascaceae</taxon>
        <taxon>Cephalotrichum</taxon>
    </lineage>
</organism>
<dbReference type="CDD" id="cd04301">
    <property type="entry name" value="NAT_SF"/>
    <property type="match status" value="1"/>
</dbReference>
<proteinExistence type="predicted"/>
<dbReference type="AlphaFoldDB" id="A0AAE8N3G8"/>
<dbReference type="EMBL" id="ONZQ02000011">
    <property type="protein sequence ID" value="SPO04834.1"/>
    <property type="molecule type" value="Genomic_DNA"/>
</dbReference>
<dbReference type="InterPro" id="IPR016181">
    <property type="entry name" value="Acyl_CoA_acyltransferase"/>
</dbReference>
<accession>A0AAE8N3G8</accession>
<dbReference type="SUPFAM" id="SSF55729">
    <property type="entry name" value="Acyl-CoA N-acyltransferases (Nat)"/>
    <property type="match status" value="1"/>
</dbReference>
<gene>
    <name evidence="2" type="ORF">DNG_07519</name>
</gene>